<dbReference type="RefSeq" id="WP_075859829.1">
    <property type="nucleotide sequence ID" value="NZ_BDJK01000050.1"/>
</dbReference>
<organism evidence="1 2">
    <name type="scientific">Carboxydothermus pertinax</name>
    <dbReference type="NCBI Taxonomy" id="870242"/>
    <lineage>
        <taxon>Bacteria</taxon>
        <taxon>Bacillati</taxon>
        <taxon>Bacillota</taxon>
        <taxon>Clostridia</taxon>
        <taxon>Thermoanaerobacterales</taxon>
        <taxon>Thermoanaerobacteraceae</taxon>
        <taxon>Carboxydothermus</taxon>
    </lineage>
</organism>
<dbReference type="AlphaFoldDB" id="A0A1L8CWW4"/>
<keyword evidence="2" id="KW-1185">Reference proteome</keyword>
<name>A0A1L8CWW4_9THEO</name>
<gene>
    <name evidence="1" type="ORF">cpu_19180</name>
</gene>
<proteinExistence type="predicted"/>
<keyword evidence="1" id="KW-0449">Lipoprotein</keyword>
<dbReference type="EMBL" id="BDJK01000050">
    <property type="protein sequence ID" value="GAV23408.1"/>
    <property type="molecule type" value="Genomic_DNA"/>
</dbReference>
<dbReference type="Proteomes" id="UP000187485">
    <property type="component" value="Unassembled WGS sequence"/>
</dbReference>
<accession>A0A1L8CWW4</accession>
<dbReference type="PROSITE" id="PS51257">
    <property type="entry name" value="PROKAR_LIPOPROTEIN"/>
    <property type="match status" value="1"/>
</dbReference>
<evidence type="ECO:0000313" key="2">
    <source>
        <dbReference type="Proteomes" id="UP000187485"/>
    </source>
</evidence>
<dbReference type="STRING" id="870242.cpu_19180"/>
<protein>
    <submittedName>
        <fullName evidence="1">Putative lipoprotein</fullName>
    </submittedName>
</protein>
<reference evidence="2" key="1">
    <citation type="submission" date="2016-12" db="EMBL/GenBank/DDBJ databases">
        <title>Draft Genome Sequences od Carboxydothermus pertinax and islandicus, Hydrogenogenic Carboxydotrophic Bacteria.</title>
        <authorList>
            <person name="Fukuyama Y."/>
            <person name="Ohmae K."/>
            <person name="Yoneda Y."/>
            <person name="Yoshida T."/>
            <person name="Sako Y."/>
        </authorList>
    </citation>
    <scope>NUCLEOTIDE SEQUENCE [LARGE SCALE GENOMIC DNA]</scope>
    <source>
        <strain evidence="2">Ug1</strain>
    </source>
</reference>
<evidence type="ECO:0000313" key="1">
    <source>
        <dbReference type="EMBL" id="GAV23408.1"/>
    </source>
</evidence>
<dbReference type="OrthoDB" id="2312662at2"/>
<comment type="caution">
    <text evidence="1">The sequence shown here is derived from an EMBL/GenBank/DDBJ whole genome shotgun (WGS) entry which is preliminary data.</text>
</comment>
<sequence>MRGKLILIIISLLLLTGCKDGDKKEVLDNENINKQKQIESTTDYKTTEEKYLNDFKSFLPNSNVLYTKIVDLDNDKNLDLIILFEDKKTRKKSNIAFVGKRGIYAIDIAADKNNLVFKEPFQIKVIEVKGMIQGIEIPMINQKTNEQYNYNISLIASGSDQTFKIKAEKYNEKNN</sequence>